<dbReference type="STRING" id="112413.SAMN05421854_107253"/>
<gene>
    <name evidence="2" type="ORF">SAMN05421854_107253</name>
</gene>
<accession>A0A1I5TX73</accession>
<name>A0A1I5TX73_9PSEU</name>
<evidence type="ECO:0000256" key="1">
    <source>
        <dbReference type="SAM" id="MobiDB-lite"/>
    </source>
</evidence>
<evidence type="ECO:0000313" key="3">
    <source>
        <dbReference type="Proteomes" id="UP000199137"/>
    </source>
</evidence>
<dbReference type="AlphaFoldDB" id="A0A1I5TX73"/>
<proteinExistence type="predicted"/>
<sequence length="91" mass="9949">MPHTSPTPVRRSVKGPLRESRSFTAATSDARDVSRCHRPDLAGGVCPFVRETLRDLKKRLYGHKAGISAVVAAVRGPFPASRTVQRRGKRG</sequence>
<dbReference type="EMBL" id="FOWC01000007">
    <property type="protein sequence ID" value="SFP86916.1"/>
    <property type="molecule type" value="Genomic_DNA"/>
</dbReference>
<organism evidence="2 3">
    <name type="scientific">Amycolatopsis rubida</name>
    <dbReference type="NCBI Taxonomy" id="112413"/>
    <lineage>
        <taxon>Bacteria</taxon>
        <taxon>Bacillati</taxon>
        <taxon>Actinomycetota</taxon>
        <taxon>Actinomycetes</taxon>
        <taxon>Pseudonocardiales</taxon>
        <taxon>Pseudonocardiaceae</taxon>
        <taxon>Amycolatopsis</taxon>
    </lineage>
</organism>
<dbReference type="Proteomes" id="UP000199137">
    <property type="component" value="Unassembled WGS sequence"/>
</dbReference>
<reference evidence="2 3" key="1">
    <citation type="submission" date="2016-10" db="EMBL/GenBank/DDBJ databases">
        <authorList>
            <person name="de Groot N.N."/>
        </authorList>
    </citation>
    <scope>NUCLEOTIDE SEQUENCE [LARGE SCALE GENOMIC DNA]</scope>
    <source>
        <strain evidence="2 3">DSM 44637</strain>
    </source>
</reference>
<feature type="region of interest" description="Disordered" evidence="1">
    <location>
        <begin position="1"/>
        <end position="26"/>
    </location>
</feature>
<protein>
    <submittedName>
        <fullName evidence="2">Uncharacterized protein</fullName>
    </submittedName>
</protein>
<evidence type="ECO:0000313" key="2">
    <source>
        <dbReference type="EMBL" id="SFP86916.1"/>
    </source>
</evidence>